<proteinExistence type="predicted"/>
<dbReference type="Proteomes" id="UP000823775">
    <property type="component" value="Unassembled WGS sequence"/>
</dbReference>
<reference evidence="1 2" key="1">
    <citation type="journal article" date="2021" name="BMC Genomics">
        <title>Datura genome reveals duplications of psychoactive alkaloid biosynthetic genes and high mutation rate following tissue culture.</title>
        <authorList>
            <person name="Rajewski A."/>
            <person name="Carter-House D."/>
            <person name="Stajich J."/>
            <person name="Litt A."/>
        </authorList>
    </citation>
    <scope>NUCLEOTIDE SEQUENCE [LARGE SCALE GENOMIC DNA]</scope>
    <source>
        <strain evidence="1">AR-01</strain>
    </source>
</reference>
<evidence type="ECO:0000313" key="2">
    <source>
        <dbReference type="Proteomes" id="UP000823775"/>
    </source>
</evidence>
<sequence>MDEVAHQGPCHATIEEAFFLEWNLGGIPVKVRDGTVSRSPCSAFTSVKRWEDLDAHLDSSKGARYVRGTELRLRDGLRATLPVYSGKFPTCINRTLRFYFKISDISQARTWVSGS</sequence>
<evidence type="ECO:0000313" key="1">
    <source>
        <dbReference type="EMBL" id="MCD9639977.1"/>
    </source>
</evidence>
<gene>
    <name evidence="1" type="ORF">HAX54_024988</name>
</gene>
<dbReference type="EMBL" id="JACEIK010003031">
    <property type="protein sequence ID" value="MCD9639977.1"/>
    <property type="molecule type" value="Genomic_DNA"/>
</dbReference>
<name>A0ABS8UYZ5_DATST</name>
<protein>
    <submittedName>
        <fullName evidence="1">Uncharacterized protein</fullName>
    </submittedName>
</protein>
<keyword evidence="2" id="KW-1185">Reference proteome</keyword>
<organism evidence="1 2">
    <name type="scientific">Datura stramonium</name>
    <name type="common">Jimsonweed</name>
    <name type="synonym">Common thornapple</name>
    <dbReference type="NCBI Taxonomy" id="4076"/>
    <lineage>
        <taxon>Eukaryota</taxon>
        <taxon>Viridiplantae</taxon>
        <taxon>Streptophyta</taxon>
        <taxon>Embryophyta</taxon>
        <taxon>Tracheophyta</taxon>
        <taxon>Spermatophyta</taxon>
        <taxon>Magnoliopsida</taxon>
        <taxon>eudicotyledons</taxon>
        <taxon>Gunneridae</taxon>
        <taxon>Pentapetalae</taxon>
        <taxon>asterids</taxon>
        <taxon>lamiids</taxon>
        <taxon>Solanales</taxon>
        <taxon>Solanaceae</taxon>
        <taxon>Solanoideae</taxon>
        <taxon>Datureae</taxon>
        <taxon>Datura</taxon>
    </lineage>
</organism>
<comment type="caution">
    <text evidence="1">The sequence shown here is derived from an EMBL/GenBank/DDBJ whole genome shotgun (WGS) entry which is preliminary data.</text>
</comment>
<accession>A0ABS8UYZ5</accession>